<keyword evidence="1" id="KW-1133">Transmembrane helix</keyword>
<dbReference type="EMBL" id="AQPN01000036">
    <property type="protein sequence ID" value="EOR95933.1"/>
    <property type="molecule type" value="Genomic_DNA"/>
</dbReference>
<proteinExistence type="predicted"/>
<dbReference type="CDD" id="cd07341">
    <property type="entry name" value="M56_BlaR1_MecR1_like"/>
    <property type="match status" value="1"/>
</dbReference>
<evidence type="ECO:0000313" key="4">
    <source>
        <dbReference type="Proteomes" id="UP000014174"/>
    </source>
</evidence>
<dbReference type="InterPro" id="IPR008756">
    <property type="entry name" value="Peptidase_M56"/>
</dbReference>
<reference evidence="3 4" key="1">
    <citation type="journal article" date="2013" name="Genome Announc.">
        <title>Draft Genome Sequence of Arcticibacter svalbardensis Strain MN12-7T, a Member of the Family Sphingobacteriaceae Isolated from an Arctic Soil Sample.</title>
        <authorList>
            <person name="Shivaji S."/>
            <person name="Ara S."/>
            <person name="Prasad S."/>
            <person name="Manasa B.P."/>
            <person name="Begum Z."/>
            <person name="Singh A."/>
            <person name="Kumar Pinnaka A."/>
        </authorList>
    </citation>
    <scope>NUCLEOTIDE SEQUENCE [LARGE SCALE GENOMIC DNA]</scope>
    <source>
        <strain evidence="3 4">MN12-7</strain>
    </source>
</reference>
<gene>
    <name evidence="3" type="ORF">ADIARSV_0883</name>
</gene>
<name>R9GW80_9SPHI</name>
<evidence type="ECO:0000313" key="3">
    <source>
        <dbReference type="EMBL" id="EOR95933.1"/>
    </source>
</evidence>
<evidence type="ECO:0000256" key="1">
    <source>
        <dbReference type="SAM" id="Phobius"/>
    </source>
</evidence>
<comment type="caution">
    <text evidence="3">The sequence shown here is derived from an EMBL/GenBank/DDBJ whole genome shotgun (WGS) entry which is preliminary data.</text>
</comment>
<feature type="domain" description="Peptidase M56" evidence="2">
    <location>
        <begin position="122"/>
        <end position="237"/>
    </location>
</feature>
<dbReference type="STRING" id="1150600.ADIARSV_0883"/>
<feature type="transmembrane region" description="Helical" evidence="1">
    <location>
        <begin position="250"/>
        <end position="270"/>
    </location>
</feature>
<keyword evidence="1" id="KW-0472">Membrane</keyword>
<evidence type="ECO:0000259" key="2">
    <source>
        <dbReference type="Pfam" id="PF05569"/>
    </source>
</evidence>
<dbReference type="Pfam" id="PF05569">
    <property type="entry name" value="Peptidase_M56"/>
    <property type="match status" value="1"/>
</dbReference>
<feature type="transmembrane region" description="Helical" evidence="1">
    <location>
        <begin position="76"/>
        <end position="97"/>
    </location>
</feature>
<accession>R9GW80</accession>
<sequence length="655" mass="73983">MLLTCLMFAFLLPLIHLPPQWSFRKSATETTVMKQIPDANTVTQEESGAQVVVQNEVPVKNSFFGNISSSDLLIGLYWIGVAIFSINFIVQLITLIYRSYSRPVIQDGRFRIVELSGEQAPCSFGNTIFINPEKYDWDTYSQIILHEKVHIQQGHSYDIIFAELALVFQWFNPFAWLYRKAVEDNLEFLTDNELLEHKEVDPGSYQLSLVKVSAPHFPVSLTTNYNQSVLKKRLIMMNAKKSSLNTTWKYLCIVPLFMAFVCFLNEPAAYGTPDMLITSHDKGLTYNQSFANEGVWFATIKNNKVLIRFEKDQEEKESSSSTFLLDEFKSLPREKEGDFELSREAGTILFNGKFNGNMGMGTYKFNPNKEYFSYLKKEGIDLNENQDAIMFFAIDMKKSYFTMLKKQGYQKFTKDNLIPLVALKVDEKFITDIKSNGFSDVSLEDLVTLKALGVDGEYVKDIKKSGYKDLTVSQLITFKSQGIDGDFIANSRKADQATRLKDISTQKKDKAAISEDKELKSDSELPSIDDLVAMKAMNIDPAYIKGFKQIGYAVSNEDLIGMKALNVTPDFVNKLQAAGFKNISSEEVIALKALGVTPEEIKEYKTIGYPNITVDELTSAKAVGVTPDYIAAMKKKGHNLSSVEKYVEIKALGLK</sequence>
<dbReference type="eggNOG" id="COG4219">
    <property type="taxonomic scope" value="Bacteria"/>
</dbReference>
<organism evidence="3 4">
    <name type="scientific">Arcticibacter svalbardensis MN12-7</name>
    <dbReference type="NCBI Taxonomy" id="1150600"/>
    <lineage>
        <taxon>Bacteria</taxon>
        <taxon>Pseudomonadati</taxon>
        <taxon>Bacteroidota</taxon>
        <taxon>Sphingobacteriia</taxon>
        <taxon>Sphingobacteriales</taxon>
        <taxon>Sphingobacteriaceae</taxon>
        <taxon>Arcticibacter</taxon>
    </lineage>
</organism>
<protein>
    <submittedName>
        <fullName evidence="3">Regulatory sensor-transducer, BlaR1/MecR1 family</fullName>
    </submittedName>
</protein>
<keyword evidence="4" id="KW-1185">Reference proteome</keyword>
<keyword evidence="1" id="KW-0812">Transmembrane</keyword>
<dbReference type="Proteomes" id="UP000014174">
    <property type="component" value="Unassembled WGS sequence"/>
</dbReference>
<dbReference type="AlphaFoldDB" id="R9GW80"/>